<sequence>MALGFSFPLFKNFQHLRQCFDCGDAIFPNGFPINHYSDYFGSFLHTVQIKDDIRSWFTFSVLGNIEYSSSLDSLLDLLPDYNASLQFWTVILQPLVFTKHNDKITLFFDGNYAETYTSEMVFQPETTVSFGFFSELLLNLRIFVLLTYDSLRLVDIWNPSYGLLQFFTVLHSCFVWQRSRLFAPSFILYNRIKCQNFYPNEFDTEYIPVTIPPPSISVNFQFIMEGGFRLLLMELSRHMSSGDSFNKYCMLVAVIERGSRFYLGPILNSHFRIMDSFWQFGTALPTWQFLELYPFEGCILLFYQHRFHHFLLRVSPFFLLFRKFSMAANLNKMLAKLQFTDDEHAAIIDTTASHDVSMAVDVEFGLVGKVLSPKLVNETSFIRVFTNLWADEHVEIFPLKPGVFLFKFLTEKDSLNILKRGPWIFDGEPIVLVRFVPSMALGDYKFLKMTWWIRVYELALDMMSPDVATKIGLCFGQLDAIDGRRISGNLGEYFRLNVELSIHKPLLRCVMIGKNADGTNRICPVQYEKLDRFCFNCGLLGHELRVPIETRKPSQSQRRGIIYVRSSSSATTSSSRILNQVATPRAVPLLAADDVAVGLSEKELDDLASIASELGVAPMGQTLSMIDELVDIVQNPIEGNVTGNMKPTEIAQVADLGKGKAVIRDEVSHRIDPGMMDNAFAQFGDALTVGKDLAPSSTDFGINVSVSQSLDVVKDNRGKVDHELVLQGTTAKTSSGGKHKPSSSRSKNKADSHSLNRCGDQAGDDDTLPIAQVLKGRPEVAKKVQYDDSTVDVAIHRTLGTFRRKPLSTGIEDNKVVIAGREVVVMNKSDHCFIMLDTHSTSLSPTNHHYTDYFKFDSCWANEDACRDQVVREWGNSNVSALSKIAQELRDGFFWQIGIGSDTPIFQSNWGGAHRVHLIETYVDSQPSPLVCGDFMIPSYNGWDVRKVRQVFTPTDADVILHCSIANRSSDVLIWGNHSSGTYSTRSGYAWLMRQYHSPTPPPDSVVYVVQTQSSTED</sequence>
<feature type="compositionally biased region" description="Polar residues" evidence="1">
    <location>
        <begin position="727"/>
        <end position="736"/>
    </location>
</feature>
<evidence type="ECO:0000259" key="2">
    <source>
        <dbReference type="Pfam" id="PF14111"/>
    </source>
</evidence>
<keyword evidence="5" id="KW-1185">Reference proteome</keyword>
<dbReference type="PANTHER" id="PTHR31286:SF178">
    <property type="entry name" value="DUF4283 DOMAIN-CONTAINING PROTEIN"/>
    <property type="match status" value="1"/>
</dbReference>
<evidence type="ECO:0008006" key="6">
    <source>
        <dbReference type="Google" id="ProtNLM"/>
    </source>
</evidence>
<dbReference type="Pfam" id="PF14392">
    <property type="entry name" value="zf-CCHC_4"/>
    <property type="match status" value="1"/>
</dbReference>
<gene>
    <name evidence="4" type="ORF">V6N12_000998</name>
</gene>
<organism evidence="4 5">
    <name type="scientific">Hibiscus sabdariffa</name>
    <name type="common">roselle</name>
    <dbReference type="NCBI Taxonomy" id="183260"/>
    <lineage>
        <taxon>Eukaryota</taxon>
        <taxon>Viridiplantae</taxon>
        <taxon>Streptophyta</taxon>
        <taxon>Embryophyta</taxon>
        <taxon>Tracheophyta</taxon>
        <taxon>Spermatophyta</taxon>
        <taxon>Magnoliopsida</taxon>
        <taxon>eudicotyledons</taxon>
        <taxon>Gunneridae</taxon>
        <taxon>Pentapetalae</taxon>
        <taxon>rosids</taxon>
        <taxon>malvids</taxon>
        <taxon>Malvales</taxon>
        <taxon>Malvaceae</taxon>
        <taxon>Malvoideae</taxon>
        <taxon>Hibiscus</taxon>
    </lineage>
</organism>
<feature type="domain" description="DUF4283" evidence="2">
    <location>
        <begin position="365"/>
        <end position="438"/>
    </location>
</feature>
<feature type="region of interest" description="Disordered" evidence="1">
    <location>
        <begin position="725"/>
        <end position="766"/>
    </location>
</feature>
<dbReference type="InterPro" id="IPR025836">
    <property type="entry name" value="Zn_knuckle_CX2CX4HX4C"/>
</dbReference>
<reference evidence="4 5" key="1">
    <citation type="journal article" date="2024" name="G3 (Bethesda)">
        <title>Genome assembly of Hibiscus sabdariffa L. provides insights into metabolisms of medicinal natural products.</title>
        <authorList>
            <person name="Kim T."/>
        </authorList>
    </citation>
    <scope>NUCLEOTIDE SEQUENCE [LARGE SCALE GENOMIC DNA]</scope>
    <source>
        <strain evidence="4">TK-2024</strain>
        <tissue evidence="4">Old leaves</tissue>
    </source>
</reference>
<comment type="caution">
    <text evidence="4">The sequence shown here is derived from an EMBL/GenBank/DDBJ whole genome shotgun (WGS) entry which is preliminary data.</text>
</comment>
<feature type="domain" description="Zinc knuckle CX2CX4HX4C" evidence="3">
    <location>
        <begin position="525"/>
        <end position="543"/>
    </location>
</feature>
<evidence type="ECO:0000313" key="4">
    <source>
        <dbReference type="EMBL" id="KAK8498697.1"/>
    </source>
</evidence>
<dbReference type="InterPro" id="IPR025558">
    <property type="entry name" value="DUF4283"/>
</dbReference>
<dbReference type="InterPro" id="IPR040256">
    <property type="entry name" value="At4g02000-like"/>
</dbReference>
<evidence type="ECO:0000259" key="3">
    <source>
        <dbReference type="Pfam" id="PF14392"/>
    </source>
</evidence>
<evidence type="ECO:0000313" key="5">
    <source>
        <dbReference type="Proteomes" id="UP001472677"/>
    </source>
</evidence>
<dbReference type="Proteomes" id="UP001472677">
    <property type="component" value="Unassembled WGS sequence"/>
</dbReference>
<accession>A0ABR2AWW8</accession>
<protein>
    <recommendedName>
        <fullName evidence="6">DUF4283 domain-containing protein</fullName>
    </recommendedName>
</protein>
<proteinExistence type="predicted"/>
<dbReference type="Pfam" id="PF14111">
    <property type="entry name" value="DUF4283"/>
    <property type="match status" value="1"/>
</dbReference>
<dbReference type="EMBL" id="JBBPBM010000253">
    <property type="protein sequence ID" value="KAK8498697.1"/>
    <property type="molecule type" value="Genomic_DNA"/>
</dbReference>
<dbReference type="PANTHER" id="PTHR31286">
    <property type="entry name" value="GLYCINE-RICH CELL WALL STRUCTURAL PROTEIN 1.8-LIKE"/>
    <property type="match status" value="1"/>
</dbReference>
<name>A0ABR2AWW8_9ROSI</name>
<evidence type="ECO:0000256" key="1">
    <source>
        <dbReference type="SAM" id="MobiDB-lite"/>
    </source>
</evidence>